<sequence length="476" mass="51854">MTVIPISLSVAASYLTSSAMVATCMEVYLYGMQYIIGSWWYIVMGIISAWIYLPVSYSIRSASSFEFFDRRFNSHIRKLASFIYAVETILHTAMTQYVPALSLSQATGFSVFPVACILSSICFVYTASGGLKAVAWADSFQALLFIVASTVISIVGIVMIGGPAAIWDRGVEGSRMDFFNFDSFLNVRYSTPNLLIGGALMLIHYYLSPSFHQRVASMPTFTTARQVVIWSSVFAGIFMASNSVNGAVVYAYFAGCDPVLAKKGIKSHSTILPYFVKQVSKAVPGLEGLFLSGVIAAGLSWEKRPQENRLSNSHGDRMFLPWVNSKGVLAGSLTSGVFTIYVVLGSQHAKKNKLVRDLPKLLTTAMCLINGTYTTESLNMTTSIGTTGPGMVTESDPTVPQLFKMSVMLYMVPGAVLGLVVSLLISFLTGAQDLATVDREMIVPLMHWVLPRPKGESTADVPLKEYVQVSQIEVEG</sequence>
<name>A0A8S9Y8T4_APOLU</name>
<evidence type="ECO:0000256" key="11">
    <source>
        <dbReference type="RuleBase" id="RU362091"/>
    </source>
</evidence>
<evidence type="ECO:0000256" key="10">
    <source>
        <dbReference type="ARBA" id="ARBA00023201"/>
    </source>
</evidence>
<feature type="transmembrane region" description="Helical" evidence="12">
    <location>
        <begin position="143"/>
        <end position="167"/>
    </location>
</feature>
<dbReference type="Pfam" id="PF00474">
    <property type="entry name" value="SSF"/>
    <property type="match status" value="1"/>
</dbReference>
<keyword evidence="10" id="KW-0739">Sodium transport</keyword>
<dbReference type="InterPro" id="IPR051163">
    <property type="entry name" value="Sodium:Solute_Symporter_SSF"/>
</dbReference>
<organism evidence="13 14">
    <name type="scientific">Apolygus lucorum</name>
    <name type="common">Small green plant bug</name>
    <name type="synonym">Lygocoris lucorum</name>
    <dbReference type="NCBI Taxonomy" id="248454"/>
    <lineage>
        <taxon>Eukaryota</taxon>
        <taxon>Metazoa</taxon>
        <taxon>Ecdysozoa</taxon>
        <taxon>Arthropoda</taxon>
        <taxon>Hexapoda</taxon>
        <taxon>Insecta</taxon>
        <taxon>Pterygota</taxon>
        <taxon>Neoptera</taxon>
        <taxon>Paraneoptera</taxon>
        <taxon>Hemiptera</taxon>
        <taxon>Heteroptera</taxon>
        <taxon>Panheteroptera</taxon>
        <taxon>Cimicomorpha</taxon>
        <taxon>Miridae</taxon>
        <taxon>Mirini</taxon>
        <taxon>Apolygus</taxon>
    </lineage>
</organism>
<keyword evidence="5 12" id="KW-0812">Transmembrane</keyword>
<evidence type="ECO:0000313" key="13">
    <source>
        <dbReference type="EMBL" id="KAF6216646.1"/>
    </source>
</evidence>
<evidence type="ECO:0000256" key="2">
    <source>
        <dbReference type="ARBA" id="ARBA00006434"/>
    </source>
</evidence>
<gene>
    <name evidence="13" type="ORF">GE061_000992</name>
</gene>
<dbReference type="EMBL" id="WIXP02000001">
    <property type="protein sequence ID" value="KAF6216646.1"/>
    <property type="molecule type" value="Genomic_DNA"/>
</dbReference>
<dbReference type="PROSITE" id="PS50283">
    <property type="entry name" value="NA_SOLUT_SYMP_3"/>
    <property type="match status" value="1"/>
</dbReference>
<accession>A0A8S9Y8T4</accession>
<evidence type="ECO:0000256" key="7">
    <source>
        <dbReference type="ARBA" id="ARBA00023053"/>
    </source>
</evidence>
<feature type="transmembrane region" description="Helical" evidence="12">
    <location>
        <begin position="110"/>
        <end position="131"/>
    </location>
</feature>
<keyword evidence="9 12" id="KW-0472">Membrane</keyword>
<proteinExistence type="inferred from homology"/>
<keyword evidence="8" id="KW-0406">Ion transport</keyword>
<comment type="similarity">
    <text evidence="2 11">Belongs to the sodium:solute symporter (SSF) (TC 2.A.21) family.</text>
</comment>
<keyword evidence="6 12" id="KW-1133">Transmembrane helix</keyword>
<evidence type="ECO:0000256" key="9">
    <source>
        <dbReference type="ARBA" id="ARBA00023136"/>
    </source>
</evidence>
<dbReference type="PANTHER" id="PTHR42985">
    <property type="entry name" value="SODIUM-COUPLED MONOCARBOXYLATE TRANSPORTER"/>
    <property type="match status" value="1"/>
</dbReference>
<feature type="transmembrane region" description="Helical" evidence="12">
    <location>
        <begin position="322"/>
        <end position="344"/>
    </location>
</feature>
<comment type="subcellular location">
    <subcellularLocation>
        <location evidence="1">Cell membrane</location>
        <topology evidence="1">Multi-pass membrane protein</topology>
    </subcellularLocation>
</comment>
<feature type="transmembrane region" description="Helical" evidence="12">
    <location>
        <begin position="227"/>
        <end position="253"/>
    </location>
</feature>
<feature type="transmembrane region" description="Helical" evidence="12">
    <location>
        <begin position="407"/>
        <end position="431"/>
    </location>
</feature>
<keyword evidence="7" id="KW-0915">Sodium</keyword>
<evidence type="ECO:0000256" key="1">
    <source>
        <dbReference type="ARBA" id="ARBA00004651"/>
    </source>
</evidence>
<dbReference type="Proteomes" id="UP000466442">
    <property type="component" value="Linkage Group LG1"/>
</dbReference>
<dbReference type="PANTHER" id="PTHR42985:SF39">
    <property type="entry name" value="GH10366P"/>
    <property type="match status" value="1"/>
</dbReference>
<dbReference type="InterPro" id="IPR001734">
    <property type="entry name" value="Na/solute_symporter"/>
</dbReference>
<dbReference type="GO" id="GO:0015293">
    <property type="term" value="F:symporter activity"/>
    <property type="evidence" value="ECO:0007669"/>
    <property type="project" value="TreeGrafter"/>
</dbReference>
<feature type="transmembrane region" description="Helical" evidence="12">
    <location>
        <begin position="38"/>
        <end position="59"/>
    </location>
</feature>
<evidence type="ECO:0000256" key="8">
    <source>
        <dbReference type="ARBA" id="ARBA00023065"/>
    </source>
</evidence>
<dbReference type="Gene3D" id="1.20.1730.10">
    <property type="entry name" value="Sodium/glucose cotransporter"/>
    <property type="match status" value="1"/>
</dbReference>
<dbReference type="InterPro" id="IPR038377">
    <property type="entry name" value="Na/Glc_symporter_sf"/>
</dbReference>
<dbReference type="GO" id="GO:0006814">
    <property type="term" value="P:sodium ion transport"/>
    <property type="evidence" value="ECO:0007669"/>
    <property type="project" value="UniProtKB-KW"/>
</dbReference>
<evidence type="ECO:0000313" key="14">
    <source>
        <dbReference type="Proteomes" id="UP000466442"/>
    </source>
</evidence>
<evidence type="ECO:0000256" key="5">
    <source>
        <dbReference type="ARBA" id="ARBA00022692"/>
    </source>
</evidence>
<keyword evidence="3" id="KW-0813">Transport</keyword>
<dbReference type="GO" id="GO:0005886">
    <property type="term" value="C:plasma membrane"/>
    <property type="evidence" value="ECO:0007669"/>
    <property type="project" value="UniProtKB-SubCell"/>
</dbReference>
<evidence type="ECO:0000256" key="3">
    <source>
        <dbReference type="ARBA" id="ARBA00022448"/>
    </source>
</evidence>
<feature type="transmembrane region" description="Helical" evidence="12">
    <location>
        <begin position="12"/>
        <end position="32"/>
    </location>
</feature>
<keyword evidence="14" id="KW-1185">Reference proteome</keyword>
<keyword evidence="4" id="KW-1003">Cell membrane</keyword>
<evidence type="ECO:0000256" key="12">
    <source>
        <dbReference type="SAM" id="Phobius"/>
    </source>
</evidence>
<reference evidence="13" key="1">
    <citation type="journal article" date="2021" name="Mol. Ecol. Resour.">
        <title>Apolygus lucorum genome provides insights into omnivorousness and mesophyll feeding.</title>
        <authorList>
            <person name="Liu Y."/>
            <person name="Liu H."/>
            <person name="Wang H."/>
            <person name="Huang T."/>
            <person name="Liu B."/>
            <person name="Yang B."/>
            <person name="Yin L."/>
            <person name="Li B."/>
            <person name="Zhang Y."/>
            <person name="Zhang S."/>
            <person name="Jiang F."/>
            <person name="Zhang X."/>
            <person name="Ren Y."/>
            <person name="Wang B."/>
            <person name="Wang S."/>
            <person name="Lu Y."/>
            <person name="Wu K."/>
            <person name="Fan W."/>
            <person name="Wang G."/>
        </authorList>
    </citation>
    <scope>NUCLEOTIDE SEQUENCE</scope>
    <source>
        <strain evidence="13">12Hb</strain>
    </source>
</reference>
<feature type="transmembrane region" description="Helical" evidence="12">
    <location>
        <begin position="79"/>
        <end position="98"/>
    </location>
</feature>
<feature type="transmembrane region" description="Helical" evidence="12">
    <location>
        <begin position="282"/>
        <end position="301"/>
    </location>
</feature>
<dbReference type="AlphaFoldDB" id="A0A8S9Y8T4"/>
<feature type="transmembrane region" description="Helical" evidence="12">
    <location>
        <begin position="187"/>
        <end position="207"/>
    </location>
</feature>
<evidence type="ECO:0000256" key="4">
    <source>
        <dbReference type="ARBA" id="ARBA00022475"/>
    </source>
</evidence>
<evidence type="ECO:0000256" key="6">
    <source>
        <dbReference type="ARBA" id="ARBA00022989"/>
    </source>
</evidence>
<comment type="caution">
    <text evidence="13">The sequence shown here is derived from an EMBL/GenBank/DDBJ whole genome shotgun (WGS) entry which is preliminary data.</text>
</comment>
<protein>
    <submittedName>
        <fullName evidence="13">Uncharacterized protein</fullName>
    </submittedName>
</protein>